<dbReference type="PANTHER" id="PTHR42707">
    <property type="entry name" value="ACYL-COA DEHYDROGENASE"/>
    <property type="match status" value="1"/>
</dbReference>
<dbReference type="InterPro" id="IPR041504">
    <property type="entry name" value="AidB_N"/>
</dbReference>
<feature type="non-terminal residue" evidence="2">
    <location>
        <position position="1"/>
    </location>
</feature>
<accession>A0A382ULH9</accession>
<feature type="domain" description="Adaptive response protein AidB N-terminal" evidence="1">
    <location>
        <begin position="3"/>
        <end position="111"/>
    </location>
</feature>
<evidence type="ECO:0000313" key="2">
    <source>
        <dbReference type="EMBL" id="SVD34705.1"/>
    </source>
</evidence>
<proteinExistence type="predicted"/>
<protein>
    <recommendedName>
        <fullName evidence="1">Adaptive response protein AidB N-terminal domain-containing protein</fullName>
    </recommendedName>
</protein>
<reference evidence="2" key="1">
    <citation type="submission" date="2018-05" db="EMBL/GenBank/DDBJ databases">
        <authorList>
            <person name="Lanie J.A."/>
            <person name="Ng W.-L."/>
            <person name="Kazmierczak K.M."/>
            <person name="Andrzejewski T.M."/>
            <person name="Davidsen T.M."/>
            <person name="Wayne K.J."/>
            <person name="Tettelin H."/>
            <person name="Glass J.I."/>
            <person name="Rusch D."/>
            <person name="Podicherti R."/>
            <person name="Tsui H.-C.T."/>
            <person name="Winkler M.E."/>
        </authorList>
    </citation>
    <scope>NUCLEOTIDE SEQUENCE</scope>
</reference>
<feature type="non-terminal residue" evidence="2">
    <location>
        <position position="114"/>
    </location>
</feature>
<dbReference type="Gene3D" id="6.10.250.600">
    <property type="match status" value="1"/>
</dbReference>
<dbReference type="EMBL" id="UINC01144899">
    <property type="protein sequence ID" value="SVD34705.1"/>
    <property type="molecule type" value="Genomic_DNA"/>
</dbReference>
<sequence>VPKLEAFGKIAGTVEVFEKADMANRYPPEIRPFDRYGMRINQVEYHPTYHELMALAIENEVPNFAWNHPQPEGQAVHSALSYKFNQAEGGVMCPMAMTYASFPSLRRTPTVGDE</sequence>
<name>A0A382ULH9_9ZZZZ</name>
<dbReference type="PANTHER" id="PTHR42707:SF3">
    <property type="entry name" value="ACYL-COA DEHYDROGENASE AIDB-RELATED"/>
    <property type="match status" value="1"/>
</dbReference>
<dbReference type="AlphaFoldDB" id="A0A382ULH9"/>
<organism evidence="2">
    <name type="scientific">marine metagenome</name>
    <dbReference type="NCBI Taxonomy" id="408172"/>
    <lineage>
        <taxon>unclassified sequences</taxon>
        <taxon>metagenomes</taxon>
        <taxon>ecological metagenomes</taxon>
    </lineage>
</organism>
<gene>
    <name evidence="2" type="ORF">METZ01_LOCUS387559</name>
</gene>
<evidence type="ECO:0000259" key="1">
    <source>
        <dbReference type="Pfam" id="PF18158"/>
    </source>
</evidence>
<dbReference type="InterPro" id="IPR052904">
    <property type="entry name" value="Acyl-CoA_dehydrogenase-like"/>
</dbReference>
<dbReference type="Pfam" id="PF18158">
    <property type="entry name" value="AidB_N"/>
    <property type="match status" value="1"/>
</dbReference>
<dbReference type="GO" id="GO:0003995">
    <property type="term" value="F:acyl-CoA dehydrogenase activity"/>
    <property type="evidence" value="ECO:0007669"/>
    <property type="project" value="TreeGrafter"/>
</dbReference>